<comment type="caution">
    <text evidence="1">The sequence shown here is derived from an EMBL/GenBank/DDBJ whole genome shotgun (WGS) entry which is preliminary data.</text>
</comment>
<dbReference type="EMBL" id="MVDD01000029">
    <property type="protein sequence ID" value="PKQ60310.1"/>
    <property type="molecule type" value="Genomic_DNA"/>
</dbReference>
<accession>A0A2N3HQI4</accession>
<gene>
    <name evidence="1" type="ORF">BZG02_19850</name>
</gene>
<dbReference type="Proteomes" id="UP000233535">
    <property type="component" value="Unassembled WGS sequence"/>
</dbReference>
<name>A0A2N3HQI4_9BACT</name>
<dbReference type="SUPFAM" id="SSF52540">
    <property type="entry name" value="P-loop containing nucleoside triphosphate hydrolases"/>
    <property type="match status" value="1"/>
</dbReference>
<organism evidence="1 2">
    <name type="scientific">Labilibaculum filiforme</name>
    <dbReference type="NCBI Taxonomy" id="1940526"/>
    <lineage>
        <taxon>Bacteria</taxon>
        <taxon>Pseudomonadati</taxon>
        <taxon>Bacteroidota</taxon>
        <taxon>Bacteroidia</taxon>
        <taxon>Marinilabiliales</taxon>
        <taxon>Marinifilaceae</taxon>
        <taxon>Labilibaculum</taxon>
    </lineage>
</organism>
<evidence type="ECO:0000313" key="2">
    <source>
        <dbReference type="Proteomes" id="UP000233535"/>
    </source>
</evidence>
<dbReference type="RefSeq" id="WP_101263503.1">
    <property type="nucleotide sequence ID" value="NZ_MVDD01000029.1"/>
</dbReference>
<reference evidence="1 2" key="1">
    <citation type="journal article" date="2017" name="Front. Microbiol.">
        <title>Labilibaculum manganireducens gen. nov., sp. nov. and Labilibaculum filiforme sp. nov., Novel Bacteroidetes Isolated from Subsurface Sediments of the Baltic Sea.</title>
        <authorList>
            <person name="Vandieken V."/>
            <person name="Marshall I.P."/>
            <person name="Niemann H."/>
            <person name="Engelen B."/>
            <person name="Cypionka H."/>
        </authorList>
    </citation>
    <scope>NUCLEOTIDE SEQUENCE [LARGE SCALE GENOMIC DNA]</scope>
    <source>
        <strain evidence="1 2">59.16B</strain>
    </source>
</reference>
<keyword evidence="2" id="KW-1185">Reference proteome</keyword>
<evidence type="ECO:0008006" key="3">
    <source>
        <dbReference type="Google" id="ProtNLM"/>
    </source>
</evidence>
<sequence length="850" mass="99085">MIERLKSEVLKKFGSQLMYTKACKILADEICKETDYRISPTTIRRIFGFLKSNAKPAKFTLNTLAIYIGYDSWDNFSCLQKDVTKTPSKQKQKWSDLYEKSLALSKETFNLIAGQSGIPFHSVVSRSHAEERISSFLKSSKMATGFVAPGGFGKSSMLAKWFEKNWIKKQSDDVIFYLNASFMLNFLNNDFRLDHWLESQLDFTEKDTLKYFLDTPEACEARIIFVIDALDEITYDNIKLERLFLQLKQFISNYKESNQVKLIITSRCSTWEKFALPFVIKGNAIQNSWFELGLKIDAQDHQNLFPLTDDEIQYVIDRTINNDFSSKFSVNELSSSQKEMVSNPFFLELFIKLYSPDKQYAYYEGPELLNEFLRNKIFYSRFSEEKMDILYGILKLIEHGKKGIAAKKMELRDAYPIHLKTGGNYFHAYEELISYGLLSEFITINEHNSYCKYVKITNEKLLETLIGTHLIQKNGVVDFQLIKRVEEDYTGFEMKNRLISFLYSSAFYSGNHLELKNFFELNDETLSNKEVINSILNSFIDLDAQKIELMEHFVTQERAEKFLFGNFPDIYNLSKGNKVILEIFARKGKSKSVRVKSLSVLLLSSVFTLNIEDAQKYYEYLNKEEIDSSCTGFDISIRLASRLIYNYFVCEESNEIEILKMFYYREMAYNQMRDDQGALNGEFELILGMVLIYMKSFHKLIQLIDDVEHLYKKPKAKKSNLNYSILQCYKLSAQHSLGMELDASQIDFLRSCESDIVASKNYFLQIYYHSFLISVQFAEGNRPEVERHFNLALKICEDANYGLCSAGILKKMAKYYNEWGEKTKESICLFEEKEILKDVNTVFDMETLFV</sequence>
<dbReference type="AlphaFoldDB" id="A0A2N3HQI4"/>
<dbReference type="InterPro" id="IPR027417">
    <property type="entry name" value="P-loop_NTPase"/>
</dbReference>
<dbReference type="Gene3D" id="3.40.50.300">
    <property type="entry name" value="P-loop containing nucleotide triphosphate hydrolases"/>
    <property type="match status" value="1"/>
</dbReference>
<protein>
    <recommendedName>
        <fullName evidence="3">NACHT domain-containing protein</fullName>
    </recommendedName>
</protein>
<dbReference type="OrthoDB" id="639802at2"/>
<evidence type="ECO:0000313" key="1">
    <source>
        <dbReference type="EMBL" id="PKQ60310.1"/>
    </source>
</evidence>
<proteinExistence type="predicted"/>